<protein>
    <submittedName>
        <fullName evidence="5">Glycosyl transferase</fullName>
    </submittedName>
</protein>
<reference evidence="5" key="1">
    <citation type="journal article" date="2014" name="Int. J. Syst. Evol. Microbiol.">
        <title>Complete genome sequence of Corynebacterium casei LMG S-19264T (=DSM 44701T), isolated from a smear-ripened cheese.</title>
        <authorList>
            <consortium name="US DOE Joint Genome Institute (JGI-PGF)"/>
            <person name="Walter F."/>
            <person name="Albersmeier A."/>
            <person name="Kalinowski J."/>
            <person name="Ruckert C."/>
        </authorList>
    </citation>
    <scope>NUCLEOTIDE SEQUENCE</scope>
    <source>
        <strain evidence="5">CGMCC 1.15178</strain>
    </source>
</reference>
<dbReference type="InterPro" id="IPR029044">
    <property type="entry name" value="Nucleotide-diphossugar_trans"/>
</dbReference>
<keyword evidence="6" id="KW-1185">Reference proteome</keyword>
<proteinExistence type="inferred from homology"/>
<name>A0A916Z4A6_9BACL</name>
<dbReference type="Pfam" id="PF00535">
    <property type="entry name" value="Glycos_transf_2"/>
    <property type="match status" value="1"/>
</dbReference>
<dbReference type="PANTHER" id="PTHR43685">
    <property type="entry name" value="GLYCOSYLTRANSFERASE"/>
    <property type="match status" value="1"/>
</dbReference>
<evidence type="ECO:0000313" key="6">
    <source>
        <dbReference type="Proteomes" id="UP000612456"/>
    </source>
</evidence>
<evidence type="ECO:0000256" key="2">
    <source>
        <dbReference type="ARBA" id="ARBA00022676"/>
    </source>
</evidence>
<evidence type="ECO:0000256" key="3">
    <source>
        <dbReference type="ARBA" id="ARBA00022679"/>
    </source>
</evidence>
<feature type="domain" description="Glycosyltransferase 2-like" evidence="4">
    <location>
        <begin position="5"/>
        <end position="131"/>
    </location>
</feature>
<dbReference type="Gene3D" id="3.90.550.10">
    <property type="entry name" value="Spore Coat Polysaccharide Biosynthesis Protein SpsA, Chain A"/>
    <property type="match status" value="1"/>
</dbReference>
<comment type="similarity">
    <text evidence="1">Belongs to the glycosyltransferase 2 family.</text>
</comment>
<dbReference type="SUPFAM" id="SSF53448">
    <property type="entry name" value="Nucleotide-diphospho-sugar transferases"/>
    <property type="match status" value="1"/>
</dbReference>
<evidence type="ECO:0000313" key="5">
    <source>
        <dbReference type="EMBL" id="GGD75538.1"/>
    </source>
</evidence>
<sequence>MTKISVLMPVYNSIRYIDEAVNSILRQTYKDFEFLIIDDCSSDGTLEYLQNLKDRRIRLITHAQNKGLVYSLNEGLDLAKGEYIARMDGDDISAPLRFERQLLYMKQNPEVGVLGTFMTFLHNGLHHPKPESHEEICCWQLFYCCFVHPTVFMRSSVLKQNDIRYDPDFLHAEDYEIWNQLAAVTRLANLPEYLLSYRIHPNQVSTSYLQIQNETADRVRIKQLNKLGIVPTEEEFTIHKQFLQYGIPVYDFNLYSKALAWAEKLLEHNLRKGIYHQATLNSLLSLCFTRSENNFR</sequence>
<dbReference type="InterPro" id="IPR050834">
    <property type="entry name" value="Glycosyltransf_2"/>
</dbReference>
<evidence type="ECO:0000256" key="1">
    <source>
        <dbReference type="ARBA" id="ARBA00006739"/>
    </source>
</evidence>
<dbReference type="AlphaFoldDB" id="A0A916Z4A6"/>
<dbReference type="InterPro" id="IPR001173">
    <property type="entry name" value="Glyco_trans_2-like"/>
</dbReference>
<keyword evidence="2" id="KW-0328">Glycosyltransferase</keyword>
<gene>
    <name evidence="5" type="ORF">GCM10010911_36890</name>
</gene>
<keyword evidence="3 5" id="KW-0808">Transferase</keyword>
<dbReference type="GO" id="GO:0016757">
    <property type="term" value="F:glycosyltransferase activity"/>
    <property type="evidence" value="ECO:0007669"/>
    <property type="project" value="UniProtKB-KW"/>
</dbReference>
<organism evidence="5 6">
    <name type="scientific">Paenibacillus nasutitermitis</name>
    <dbReference type="NCBI Taxonomy" id="1652958"/>
    <lineage>
        <taxon>Bacteria</taxon>
        <taxon>Bacillati</taxon>
        <taxon>Bacillota</taxon>
        <taxon>Bacilli</taxon>
        <taxon>Bacillales</taxon>
        <taxon>Paenibacillaceae</taxon>
        <taxon>Paenibacillus</taxon>
    </lineage>
</organism>
<dbReference type="PANTHER" id="PTHR43685:SF5">
    <property type="entry name" value="GLYCOSYLTRANSFERASE EPSE-RELATED"/>
    <property type="match status" value="1"/>
</dbReference>
<dbReference type="Proteomes" id="UP000612456">
    <property type="component" value="Unassembled WGS sequence"/>
</dbReference>
<accession>A0A916Z4A6</accession>
<reference evidence="5" key="2">
    <citation type="submission" date="2020-09" db="EMBL/GenBank/DDBJ databases">
        <authorList>
            <person name="Sun Q."/>
            <person name="Zhou Y."/>
        </authorList>
    </citation>
    <scope>NUCLEOTIDE SEQUENCE</scope>
    <source>
        <strain evidence="5">CGMCC 1.15178</strain>
    </source>
</reference>
<evidence type="ECO:0000259" key="4">
    <source>
        <dbReference type="Pfam" id="PF00535"/>
    </source>
</evidence>
<dbReference type="RefSeq" id="WP_188993344.1">
    <property type="nucleotide sequence ID" value="NZ_BMHP01000002.1"/>
</dbReference>
<comment type="caution">
    <text evidence="5">The sequence shown here is derived from an EMBL/GenBank/DDBJ whole genome shotgun (WGS) entry which is preliminary data.</text>
</comment>
<dbReference type="EMBL" id="BMHP01000002">
    <property type="protein sequence ID" value="GGD75538.1"/>
    <property type="molecule type" value="Genomic_DNA"/>
</dbReference>